<feature type="domain" description="YTH" evidence="4">
    <location>
        <begin position="394"/>
        <end position="608"/>
    </location>
</feature>
<dbReference type="InterPro" id="IPR057720">
    <property type="entry name" value="RRM_YTH1"/>
</dbReference>
<dbReference type="InterPro" id="IPR035979">
    <property type="entry name" value="RBD_domain_sf"/>
</dbReference>
<evidence type="ECO:0000259" key="4">
    <source>
        <dbReference type="PROSITE" id="PS50882"/>
    </source>
</evidence>
<dbReference type="InterPro" id="IPR012677">
    <property type="entry name" value="Nucleotide-bd_a/b_plait_sf"/>
</dbReference>
<keyword evidence="6" id="KW-1185">Reference proteome</keyword>
<dbReference type="GO" id="GO:0003729">
    <property type="term" value="F:mRNA binding"/>
    <property type="evidence" value="ECO:0007669"/>
    <property type="project" value="TreeGrafter"/>
</dbReference>
<dbReference type="Pfam" id="PF04146">
    <property type="entry name" value="YTH"/>
    <property type="match status" value="1"/>
</dbReference>
<feature type="region of interest" description="Disordered" evidence="2">
    <location>
        <begin position="358"/>
        <end position="385"/>
    </location>
</feature>
<dbReference type="GO" id="GO:0000381">
    <property type="term" value="P:regulation of alternative mRNA splicing, via spliceosome"/>
    <property type="evidence" value="ECO:0007669"/>
    <property type="project" value="TreeGrafter"/>
</dbReference>
<feature type="domain" description="RRM" evidence="3">
    <location>
        <begin position="255"/>
        <end position="329"/>
    </location>
</feature>
<dbReference type="OMA" id="FWEVESS"/>
<evidence type="ECO:0000313" key="5">
    <source>
        <dbReference type="EMBL" id="CAP86241.1"/>
    </source>
</evidence>
<dbReference type="InterPro" id="IPR000504">
    <property type="entry name" value="RRM_dom"/>
</dbReference>
<dbReference type="PROSITE" id="PS50882">
    <property type="entry name" value="YTH"/>
    <property type="match status" value="1"/>
</dbReference>
<dbReference type="SUPFAM" id="SSF54928">
    <property type="entry name" value="RNA-binding domain, RBD"/>
    <property type="match status" value="1"/>
</dbReference>
<dbReference type="AlphaFoldDB" id="B6HF15"/>
<keyword evidence="1" id="KW-0694">RNA-binding</keyword>
<organism evidence="5 6">
    <name type="scientific">Penicillium rubens (strain ATCC 28089 / DSM 1075 / NRRL 1951 / Wisconsin 54-1255)</name>
    <name type="common">Penicillium chrysogenum</name>
    <dbReference type="NCBI Taxonomy" id="500485"/>
    <lineage>
        <taxon>Eukaryota</taxon>
        <taxon>Fungi</taxon>
        <taxon>Dikarya</taxon>
        <taxon>Ascomycota</taxon>
        <taxon>Pezizomycotina</taxon>
        <taxon>Eurotiomycetes</taxon>
        <taxon>Eurotiomycetidae</taxon>
        <taxon>Eurotiales</taxon>
        <taxon>Aspergillaceae</taxon>
        <taxon>Penicillium</taxon>
        <taxon>Penicillium chrysogenum species complex</taxon>
    </lineage>
</organism>
<dbReference type="VEuPathDB" id="FungiDB:PCH_Pc20g09120"/>
<proteinExistence type="predicted"/>
<dbReference type="HOGENOM" id="CLU_011694_2_1_1"/>
<feature type="region of interest" description="Disordered" evidence="2">
    <location>
        <begin position="165"/>
        <end position="256"/>
    </location>
</feature>
<dbReference type="EMBL" id="AM920435">
    <property type="protein sequence ID" value="CAP86241.1"/>
    <property type="molecule type" value="Genomic_DNA"/>
</dbReference>
<dbReference type="PROSITE" id="PS50102">
    <property type="entry name" value="RRM"/>
    <property type="match status" value="1"/>
</dbReference>
<dbReference type="InterPro" id="IPR007275">
    <property type="entry name" value="YTH_domain"/>
</dbReference>
<evidence type="ECO:0000313" key="6">
    <source>
        <dbReference type="Proteomes" id="UP000000724"/>
    </source>
</evidence>
<dbReference type="GO" id="GO:0000398">
    <property type="term" value="P:mRNA splicing, via spliceosome"/>
    <property type="evidence" value="ECO:0007669"/>
    <property type="project" value="TreeGrafter"/>
</dbReference>
<dbReference type="PANTHER" id="PTHR12357">
    <property type="entry name" value="YTH YT521-B HOMOLOGY DOMAIN-CONTAINING"/>
    <property type="match status" value="1"/>
</dbReference>
<protein>
    <submittedName>
        <fullName evidence="5">Pc20g09120 protein</fullName>
    </submittedName>
</protein>
<reference evidence="5 6" key="1">
    <citation type="journal article" date="2008" name="Nat. Biotechnol.">
        <title>Genome sequencing and analysis of the filamentous fungus Penicillium chrysogenum.</title>
        <authorList>
            <person name="van den Berg M.A."/>
            <person name="Albang R."/>
            <person name="Albermann K."/>
            <person name="Badger J.H."/>
            <person name="Daran J.-M."/>
            <person name="Driessen A.J.M."/>
            <person name="Garcia-Estrada C."/>
            <person name="Fedorova N.D."/>
            <person name="Harris D.M."/>
            <person name="Heijne W.H.M."/>
            <person name="Joardar V.S."/>
            <person name="Kiel J.A.K.W."/>
            <person name="Kovalchuk A."/>
            <person name="Martin J.F."/>
            <person name="Nierman W.C."/>
            <person name="Nijland J.G."/>
            <person name="Pronk J.T."/>
            <person name="Roubos J.A."/>
            <person name="van der Klei I.J."/>
            <person name="van Peij N.N.M.E."/>
            <person name="Veenhuis M."/>
            <person name="von Doehren H."/>
            <person name="Wagner C."/>
            <person name="Wortman J.R."/>
            <person name="Bovenberg R.A.L."/>
        </authorList>
    </citation>
    <scope>NUCLEOTIDE SEQUENCE [LARGE SCALE GENOMIC DNA]</scope>
    <source>
        <strain evidence="6">ATCC 28089 / DSM 1075 / NRRL 1951 / Wisconsin 54-1255</strain>
    </source>
</reference>
<dbReference type="STRING" id="500485.B6HF15"/>
<dbReference type="GO" id="GO:1990247">
    <property type="term" value="F:N6-methyladenosine-containing RNA reader activity"/>
    <property type="evidence" value="ECO:0007669"/>
    <property type="project" value="TreeGrafter"/>
</dbReference>
<dbReference type="OrthoDB" id="306690at2759"/>
<feature type="compositionally biased region" description="Polar residues" evidence="2">
    <location>
        <begin position="167"/>
        <end position="184"/>
    </location>
</feature>
<dbReference type="Gene3D" id="3.10.590.10">
    <property type="entry name" value="ph1033 like domains"/>
    <property type="match status" value="1"/>
</dbReference>
<dbReference type="SMART" id="SM00360">
    <property type="entry name" value="RRM"/>
    <property type="match status" value="1"/>
</dbReference>
<gene>
    <name evidence="5" type="ORF">Pc20g09120</name>
    <name evidence="5" type="ORF">PCH_Pc20g09120</name>
</gene>
<dbReference type="eggNOG" id="KOG1902">
    <property type="taxonomic scope" value="Eukaryota"/>
</dbReference>
<sequence>MGNVPEDKTADGTAPTSEQDLFAGAPASAPPNVRHHPSFAEARYGTATSPLNMGMGYSLPGHHSQGYTHQPMHQYPAVQGQGTMYPMPMAPYGHNPGGMYGMPYPVYPPYAIPQYPGPQHGTHYQPHGTQMQTMQNMQNIQNFSPGQISPYGYYPHSPYGVPYGVTPTGQIPQAASPVRTNTSSPPKPGPLHKEDKRVDLEYDVSKTIVDGSNPMKLAQPKPQPLLSDNSSPSQPTPTAPSTPRGPPRKPKQSGHALWVGNLPPGANVVDLKDHFSQDATNDIESVFLISKSNCAFVNYKSAAACAAALARFHESRFQGVRVVCRLRKSSTAPGSGSVGVAGSVNNLPLRLEEIPTATATATPADPGEGDSIAPELGSAAPVTGNDPPPARLVDRYFIVKSLTVEDLELSKQSGIWATQSHNEAAMNQAFEVSIDLCTSYSNNPRLTFAQTTDYVYLIFSANKSGEYFGYARMMSPISDDEELALEMPSRPEPPPGPDELDVTLTAATSTAPQGRIIDDSVRGTIFWEVESSEDENDDASEKSAEPENPEEGQTFGKPFRIQWISTERVPFQRTRGLRNPWNANREIKIARDGTEIEPTIGRKLIQLFHLP</sequence>
<feature type="region of interest" description="Disordered" evidence="2">
    <location>
        <begin position="530"/>
        <end position="555"/>
    </location>
</feature>
<dbReference type="GO" id="GO:0005654">
    <property type="term" value="C:nucleoplasm"/>
    <property type="evidence" value="ECO:0007669"/>
    <property type="project" value="TreeGrafter"/>
</dbReference>
<evidence type="ECO:0000259" key="3">
    <source>
        <dbReference type="PROSITE" id="PS50102"/>
    </source>
</evidence>
<evidence type="ECO:0000256" key="2">
    <source>
        <dbReference type="SAM" id="MobiDB-lite"/>
    </source>
</evidence>
<dbReference type="Gene3D" id="3.30.70.330">
    <property type="match status" value="1"/>
</dbReference>
<dbReference type="Pfam" id="PF25701">
    <property type="entry name" value="RRM_YTH1"/>
    <property type="match status" value="1"/>
</dbReference>
<name>B6HF15_PENRW</name>
<feature type="compositionally biased region" description="Basic and acidic residues" evidence="2">
    <location>
        <begin position="1"/>
        <end position="10"/>
    </location>
</feature>
<dbReference type="BioCyc" id="PCHR:PC20G09120-MONOMER"/>
<feature type="compositionally biased region" description="Basic and acidic residues" evidence="2">
    <location>
        <begin position="191"/>
        <end position="204"/>
    </location>
</feature>
<accession>B6HF15</accession>
<dbReference type="CDD" id="cd21134">
    <property type="entry name" value="YTH"/>
    <property type="match status" value="1"/>
</dbReference>
<evidence type="ECO:0000256" key="1">
    <source>
        <dbReference type="PROSITE-ProRule" id="PRU00176"/>
    </source>
</evidence>
<dbReference type="InterPro" id="IPR045168">
    <property type="entry name" value="YTH_prot"/>
</dbReference>
<feature type="compositionally biased region" description="Pro residues" evidence="2">
    <location>
        <begin position="234"/>
        <end position="245"/>
    </location>
</feature>
<feature type="region of interest" description="Disordered" evidence="2">
    <location>
        <begin position="1"/>
        <end position="36"/>
    </location>
</feature>
<dbReference type="Proteomes" id="UP000000724">
    <property type="component" value="Contig Pc00c20"/>
</dbReference>
<dbReference type="PANTHER" id="PTHR12357:SF3">
    <property type="entry name" value="YTH DOMAIN-CONTAINING PROTEIN 1"/>
    <property type="match status" value="1"/>
</dbReference>